<organism evidence="1">
    <name type="scientific">marine metagenome</name>
    <dbReference type="NCBI Taxonomy" id="408172"/>
    <lineage>
        <taxon>unclassified sequences</taxon>
        <taxon>metagenomes</taxon>
        <taxon>ecological metagenomes</taxon>
    </lineage>
</organism>
<feature type="non-terminal residue" evidence="1">
    <location>
        <position position="23"/>
    </location>
</feature>
<protein>
    <submittedName>
        <fullName evidence="1">Uncharacterized protein</fullName>
    </submittedName>
</protein>
<gene>
    <name evidence="1" type="ORF">METZ01_LOCUS319596</name>
</gene>
<sequence length="23" mass="2610">MYVGSNLPEVLLISCYELGHQPF</sequence>
<dbReference type="EMBL" id="UINC01103948">
    <property type="protein sequence ID" value="SVC66742.1"/>
    <property type="molecule type" value="Genomic_DNA"/>
</dbReference>
<proteinExistence type="predicted"/>
<name>A0A382P480_9ZZZZ</name>
<dbReference type="AlphaFoldDB" id="A0A382P480"/>
<reference evidence="1" key="1">
    <citation type="submission" date="2018-05" db="EMBL/GenBank/DDBJ databases">
        <authorList>
            <person name="Lanie J.A."/>
            <person name="Ng W.-L."/>
            <person name="Kazmierczak K.M."/>
            <person name="Andrzejewski T.M."/>
            <person name="Davidsen T.M."/>
            <person name="Wayne K.J."/>
            <person name="Tettelin H."/>
            <person name="Glass J.I."/>
            <person name="Rusch D."/>
            <person name="Podicherti R."/>
            <person name="Tsui H.-C.T."/>
            <person name="Winkler M.E."/>
        </authorList>
    </citation>
    <scope>NUCLEOTIDE SEQUENCE</scope>
</reference>
<accession>A0A382P480</accession>
<evidence type="ECO:0000313" key="1">
    <source>
        <dbReference type="EMBL" id="SVC66742.1"/>
    </source>
</evidence>